<dbReference type="Proteomes" id="UP001215598">
    <property type="component" value="Unassembled WGS sequence"/>
</dbReference>
<dbReference type="PANTHER" id="PTHR10039">
    <property type="entry name" value="AMELOGENIN"/>
    <property type="match status" value="1"/>
</dbReference>
<sequence>MLLRKSRFRFRRTPQLLYCSLPLPLPFPMAEIIGVVAAALQFVVVLKVSINIGLDARNAPKEQQDLAKEMDDLKPLLTQLQDRLAHDPSATGIQELKKPLERFNVILKPMLDKLATTNKPGMKAPKAFAWTLWNKKEVHQALQEMERIKALLSLALTMNISKQQEEYYKQLLNATSGIQSSVDDIAVVQMRAETQLTAAESNILEAVTDTASGLQGVSLDIKKTVDGVAHVQNRAERERLIDWISPLNFFPRHSDIVRAYQKGTGTWFIENPGFKEWTTGHGGVLWGHGMRE</sequence>
<dbReference type="EMBL" id="JARKIB010000230">
    <property type="protein sequence ID" value="KAJ7721368.1"/>
    <property type="molecule type" value="Genomic_DNA"/>
</dbReference>
<accession>A0AAD7HJQ0</accession>
<comment type="caution">
    <text evidence="1">The sequence shown here is derived from an EMBL/GenBank/DDBJ whole genome shotgun (WGS) entry which is preliminary data.</text>
</comment>
<keyword evidence="2" id="KW-1185">Reference proteome</keyword>
<proteinExistence type="predicted"/>
<dbReference type="PANTHER" id="PTHR10039:SF16">
    <property type="entry name" value="GPI INOSITOL-DEACYLASE"/>
    <property type="match status" value="1"/>
</dbReference>
<name>A0AAD7HJQ0_9AGAR</name>
<evidence type="ECO:0000313" key="1">
    <source>
        <dbReference type="EMBL" id="KAJ7721368.1"/>
    </source>
</evidence>
<dbReference type="AlphaFoldDB" id="A0AAD7HJQ0"/>
<gene>
    <name evidence="1" type="ORF">B0H16DRAFT_375548</name>
</gene>
<evidence type="ECO:0008006" key="3">
    <source>
        <dbReference type="Google" id="ProtNLM"/>
    </source>
</evidence>
<protein>
    <recommendedName>
        <fullName evidence="3">NACHT-NTPase and P-loop NTPases N-terminal domain-containing protein</fullName>
    </recommendedName>
</protein>
<evidence type="ECO:0000313" key="2">
    <source>
        <dbReference type="Proteomes" id="UP001215598"/>
    </source>
</evidence>
<organism evidence="1 2">
    <name type="scientific">Mycena metata</name>
    <dbReference type="NCBI Taxonomy" id="1033252"/>
    <lineage>
        <taxon>Eukaryota</taxon>
        <taxon>Fungi</taxon>
        <taxon>Dikarya</taxon>
        <taxon>Basidiomycota</taxon>
        <taxon>Agaricomycotina</taxon>
        <taxon>Agaricomycetes</taxon>
        <taxon>Agaricomycetidae</taxon>
        <taxon>Agaricales</taxon>
        <taxon>Marasmiineae</taxon>
        <taxon>Mycenaceae</taxon>
        <taxon>Mycena</taxon>
    </lineage>
</organism>
<reference evidence="1" key="1">
    <citation type="submission" date="2023-03" db="EMBL/GenBank/DDBJ databases">
        <title>Massive genome expansion in bonnet fungi (Mycena s.s.) driven by repeated elements and novel gene families across ecological guilds.</title>
        <authorList>
            <consortium name="Lawrence Berkeley National Laboratory"/>
            <person name="Harder C.B."/>
            <person name="Miyauchi S."/>
            <person name="Viragh M."/>
            <person name="Kuo A."/>
            <person name="Thoen E."/>
            <person name="Andreopoulos B."/>
            <person name="Lu D."/>
            <person name="Skrede I."/>
            <person name="Drula E."/>
            <person name="Henrissat B."/>
            <person name="Morin E."/>
            <person name="Kohler A."/>
            <person name="Barry K."/>
            <person name="LaButti K."/>
            <person name="Morin E."/>
            <person name="Salamov A."/>
            <person name="Lipzen A."/>
            <person name="Mereny Z."/>
            <person name="Hegedus B."/>
            <person name="Baldrian P."/>
            <person name="Stursova M."/>
            <person name="Weitz H."/>
            <person name="Taylor A."/>
            <person name="Grigoriev I.V."/>
            <person name="Nagy L.G."/>
            <person name="Martin F."/>
            <person name="Kauserud H."/>
        </authorList>
    </citation>
    <scope>NUCLEOTIDE SEQUENCE</scope>
    <source>
        <strain evidence="1">CBHHK182m</strain>
    </source>
</reference>